<sequence length="21" mass="2595">MFIYLELLTANLKYLLNIFVY</sequence>
<evidence type="ECO:0000313" key="2">
    <source>
        <dbReference type="WBParaSite" id="Hba_13003"/>
    </source>
</evidence>
<reference evidence="2" key="1">
    <citation type="submission" date="2016-11" db="UniProtKB">
        <authorList>
            <consortium name="WormBaseParasite"/>
        </authorList>
    </citation>
    <scope>IDENTIFICATION</scope>
</reference>
<protein>
    <submittedName>
        <fullName evidence="2">Uncharacterized protein</fullName>
    </submittedName>
</protein>
<proteinExistence type="predicted"/>
<keyword evidence="1" id="KW-1185">Reference proteome</keyword>
<dbReference type="WBParaSite" id="Hba_13003">
    <property type="protein sequence ID" value="Hba_13003"/>
    <property type="gene ID" value="Hba_13003"/>
</dbReference>
<name>A0A1I7X612_HETBA</name>
<accession>A0A1I7X612</accession>
<dbReference type="Proteomes" id="UP000095283">
    <property type="component" value="Unplaced"/>
</dbReference>
<dbReference type="AlphaFoldDB" id="A0A1I7X612"/>
<evidence type="ECO:0000313" key="1">
    <source>
        <dbReference type="Proteomes" id="UP000095283"/>
    </source>
</evidence>
<organism evidence="1 2">
    <name type="scientific">Heterorhabditis bacteriophora</name>
    <name type="common">Entomopathogenic nematode worm</name>
    <dbReference type="NCBI Taxonomy" id="37862"/>
    <lineage>
        <taxon>Eukaryota</taxon>
        <taxon>Metazoa</taxon>
        <taxon>Ecdysozoa</taxon>
        <taxon>Nematoda</taxon>
        <taxon>Chromadorea</taxon>
        <taxon>Rhabditida</taxon>
        <taxon>Rhabditina</taxon>
        <taxon>Rhabditomorpha</taxon>
        <taxon>Strongyloidea</taxon>
        <taxon>Heterorhabditidae</taxon>
        <taxon>Heterorhabditis</taxon>
    </lineage>
</organism>